<keyword evidence="10 11" id="KW-0472">Membrane</keyword>
<dbReference type="OrthoDB" id="9771863at2"/>
<evidence type="ECO:0000256" key="5">
    <source>
        <dbReference type="ARBA" id="ARBA00022597"/>
    </source>
</evidence>
<dbReference type="PANTHER" id="PTHR43790">
    <property type="entry name" value="CARBOHYDRATE TRANSPORT ATP-BINDING PROTEIN MG119-RELATED"/>
    <property type="match status" value="1"/>
</dbReference>
<dbReference type="FunFam" id="3.40.50.300:FF:000126">
    <property type="entry name" value="Galactose/methyl galactoside import ATP-binding protein MglA"/>
    <property type="match status" value="1"/>
</dbReference>
<dbReference type="EC" id="7.5.2.11" evidence="11"/>
<comment type="similarity">
    <text evidence="11">Belongs to the ABC transporter superfamily.</text>
</comment>
<protein>
    <recommendedName>
        <fullName evidence="11">Ribose/galactose/methyl galactoside import ATP-binding protein</fullName>
        <ecNumber evidence="11">7.5.2.11</ecNumber>
    </recommendedName>
</protein>
<dbReference type="PANTHER" id="PTHR43790:SF7">
    <property type="entry name" value="GALACTOSE_METHYL GALACTOSIDE IMPORT ATP-BINDING PROTEIN MGLA"/>
    <property type="match status" value="1"/>
</dbReference>
<sequence>MSEYVLEMKHIAKSFPGVRVLDDVTLRIKPGEVHALMGENGAGKSTLMKILMGIYTMDEGEMLLDGKPYHARGPKDAMEKGVAMIHQELNPILDMQVYENIFVGREKKRGLCVDKNQMIRETQALMDELDIDISPTAYMRDLSVAQCQLIEIVKAISLSSKVIVMDEPTSAITDKEVETLFEQIRRQKKAGVAIIYISHKMDEIFQICDTITVLRDGKFIGTDAAANMTENQLIHMMVGRDITEVFPKTEADMGQVILEVKNLSYGNRVKNVSFQLRRGEVLGISGLVGAGRSELVETIFGMRKKSGGEIFVDGKPVQINHPRHAIRNKIALITEDRKFTGLNLIGTVAENITIVNLGRLFRNGLINRKKEREIADIYIDKLSIRTPNAQQQIANLSGGNQQKVVIAKWLLSEPDVIILDEPTRGIDVGAKRDIYLLIGELVQQGKAVIVISSEIPEVMGLADRILVMAEGRVTGELERSEFSQERIMTYAAQFGE</sequence>
<dbReference type="AlphaFoldDB" id="A0A252F6S7"/>
<comment type="caution">
    <text evidence="13">The sequence shown here is derived from an EMBL/GenBank/DDBJ whole genome shotgun (WGS) entry which is preliminary data.</text>
</comment>
<dbReference type="InterPro" id="IPR027417">
    <property type="entry name" value="P-loop_NTPase"/>
</dbReference>
<accession>A0A252F6S7</accession>
<evidence type="ECO:0000256" key="4">
    <source>
        <dbReference type="ARBA" id="ARBA00022475"/>
    </source>
</evidence>
<dbReference type="CDD" id="cd03216">
    <property type="entry name" value="ABC_Carb_Monos_I"/>
    <property type="match status" value="1"/>
</dbReference>
<keyword evidence="8 11" id="KW-0067">ATP-binding</keyword>
<evidence type="ECO:0000256" key="10">
    <source>
        <dbReference type="ARBA" id="ARBA00023136"/>
    </source>
</evidence>
<evidence type="ECO:0000256" key="6">
    <source>
        <dbReference type="ARBA" id="ARBA00022737"/>
    </source>
</evidence>
<dbReference type="InterPro" id="IPR017871">
    <property type="entry name" value="ABC_transporter-like_CS"/>
</dbReference>
<feature type="domain" description="ABC transporter" evidence="12">
    <location>
        <begin position="6"/>
        <end position="495"/>
    </location>
</feature>
<dbReference type="RefSeq" id="WP_087017412.1">
    <property type="nucleotide sequence ID" value="NZ_CP178353.1"/>
</dbReference>
<proteinExistence type="inferred from homology"/>
<dbReference type="InterPro" id="IPR003593">
    <property type="entry name" value="AAA+_ATPase"/>
</dbReference>
<dbReference type="FunFam" id="3.40.50.300:FF:000127">
    <property type="entry name" value="Ribose import ATP-binding protein RbsA"/>
    <property type="match status" value="1"/>
</dbReference>
<organism evidence="13 14">
    <name type="scientific">Butyricicoccus porcorum</name>
    <dbReference type="NCBI Taxonomy" id="1945634"/>
    <lineage>
        <taxon>Bacteria</taxon>
        <taxon>Bacillati</taxon>
        <taxon>Bacillota</taxon>
        <taxon>Clostridia</taxon>
        <taxon>Eubacteriales</taxon>
        <taxon>Butyricicoccaceae</taxon>
        <taxon>Butyricicoccus</taxon>
    </lineage>
</organism>
<keyword evidence="4 11" id="KW-1003">Cell membrane</keyword>
<keyword evidence="3 11" id="KW-0813">Transport</keyword>
<dbReference type="EMBL" id="NHOC01000002">
    <property type="protein sequence ID" value="OUM21456.1"/>
    <property type="molecule type" value="Genomic_DNA"/>
</dbReference>
<dbReference type="Pfam" id="PF00005">
    <property type="entry name" value="ABC_tran"/>
    <property type="match status" value="2"/>
</dbReference>
<keyword evidence="6" id="KW-0677">Repeat</keyword>
<evidence type="ECO:0000256" key="11">
    <source>
        <dbReference type="RuleBase" id="RU367029"/>
    </source>
</evidence>
<comment type="subcellular location">
    <subcellularLocation>
        <location evidence="2">Cell inner membrane</location>
    </subcellularLocation>
    <subcellularLocation>
        <location evidence="1 11">Cell membrane</location>
        <topology evidence="1 11">Peripheral membrane protein</topology>
    </subcellularLocation>
</comment>
<reference evidence="13 14" key="1">
    <citation type="submission" date="2017-05" db="EMBL/GenBank/DDBJ databases">
        <title>Butyricicoccus porcorum sp. nov. a butyrate-producing bacterium from the swine intestinal tract.</title>
        <authorList>
            <person name="Trachsel J."/>
            <person name="Humphrey S."/>
            <person name="Allen H.K."/>
        </authorList>
    </citation>
    <scope>NUCLEOTIDE SEQUENCE [LARGE SCALE GENOMIC DNA]</scope>
    <source>
        <strain evidence="13">BB10</strain>
    </source>
</reference>
<evidence type="ECO:0000313" key="13">
    <source>
        <dbReference type="EMBL" id="OUM21456.1"/>
    </source>
</evidence>
<keyword evidence="9 11" id="KW-1278">Translocase</keyword>
<dbReference type="Gene3D" id="3.40.50.300">
    <property type="entry name" value="P-loop containing nucleotide triphosphate hydrolases"/>
    <property type="match status" value="2"/>
</dbReference>
<dbReference type="InterPro" id="IPR050107">
    <property type="entry name" value="ABC_carbohydrate_import_ATPase"/>
</dbReference>
<dbReference type="PROSITE" id="PS00211">
    <property type="entry name" value="ABC_TRANSPORTER_1"/>
    <property type="match status" value="1"/>
</dbReference>
<evidence type="ECO:0000313" key="14">
    <source>
        <dbReference type="Proteomes" id="UP000194903"/>
    </source>
</evidence>
<evidence type="ECO:0000256" key="8">
    <source>
        <dbReference type="ARBA" id="ARBA00022840"/>
    </source>
</evidence>
<dbReference type="GO" id="GO:0005524">
    <property type="term" value="F:ATP binding"/>
    <property type="evidence" value="ECO:0007669"/>
    <property type="project" value="UniProtKB-UniRule"/>
</dbReference>
<evidence type="ECO:0000256" key="1">
    <source>
        <dbReference type="ARBA" id="ARBA00004202"/>
    </source>
</evidence>
<keyword evidence="14" id="KW-1185">Reference proteome</keyword>
<dbReference type="InterPro" id="IPR003439">
    <property type="entry name" value="ABC_transporter-like_ATP-bd"/>
</dbReference>
<comment type="function">
    <text evidence="11">Part of an ABC transporter complex involved in carbohydrate import. Could be involved in ribose, galactose and/or methyl galactoside import. Responsible for energy coupling to the transport system.</text>
</comment>
<evidence type="ECO:0000256" key="3">
    <source>
        <dbReference type="ARBA" id="ARBA00022448"/>
    </source>
</evidence>
<dbReference type="SUPFAM" id="SSF52540">
    <property type="entry name" value="P-loop containing nucleoside triphosphate hydrolases"/>
    <property type="match status" value="2"/>
</dbReference>
<dbReference type="GO" id="GO:0016887">
    <property type="term" value="F:ATP hydrolysis activity"/>
    <property type="evidence" value="ECO:0007669"/>
    <property type="project" value="InterPro"/>
</dbReference>
<keyword evidence="5 11" id="KW-0762">Sugar transport</keyword>
<dbReference type="PROSITE" id="PS50893">
    <property type="entry name" value="ABC_TRANSPORTER_2"/>
    <property type="match status" value="1"/>
</dbReference>
<keyword evidence="7 11" id="KW-0547">Nucleotide-binding</keyword>
<dbReference type="SMART" id="SM00382">
    <property type="entry name" value="AAA"/>
    <property type="match status" value="2"/>
</dbReference>
<dbReference type="GO" id="GO:0043211">
    <property type="term" value="F:ABC-type carbohydrate transporter activity"/>
    <property type="evidence" value="ECO:0007669"/>
    <property type="project" value="UniProtKB-UniRule"/>
</dbReference>
<evidence type="ECO:0000256" key="2">
    <source>
        <dbReference type="ARBA" id="ARBA00004533"/>
    </source>
</evidence>
<dbReference type="Proteomes" id="UP000194903">
    <property type="component" value="Unassembled WGS sequence"/>
</dbReference>
<dbReference type="GO" id="GO:0005886">
    <property type="term" value="C:plasma membrane"/>
    <property type="evidence" value="ECO:0007669"/>
    <property type="project" value="UniProtKB-SubCell"/>
</dbReference>
<evidence type="ECO:0000256" key="9">
    <source>
        <dbReference type="ARBA" id="ARBA00022967"/>
    </source>
</evidence>
<evidence type="ECO:0000256" key="7">
    <source>
        <dbReference type="ARBA" id="ARBA00022741"/>
    </source>
</evidence>
<name>A0A252F6S7_9FIRM</name>
<evidence type="ECO:0000259" key="12">
    <source>
        <dbReference type="PROSITE" id="PS50893"/>
    </source>
</evidence>
<dbReference type="GO" id="GO:0015749">
    <property type="term" value="P:monosaccharide transmembrane transport"/>
    <property type="evidence" value="ECO:0007669"/>
    <property type="project" value="UniProtKB-ARBA"/>
</dbReference>
<gene>
    <name evidence="13" type="ORF">CBW42_02460</name>
</gene>
<comment type="catalytic activity">
    <reaction evidence="11">
        <text>D-galactose(out) + ATP + H2O = D-galactose(in) + ADP + phosphate + H(+)</text>
        <dbReference type="Rhea" id="RHEA:60156"/>
        <dbReference type="ChEBI" id="CHEBI:4139"/>
        <dbReference type="ChEBI" id="CHEBI:15377"/>
        <dbReference type="ChEBI" id="CHEBI:15378"/>
        <dbReference type="ChEBI" id="CHEBI:30616"/>
        <dbReference type="ChEBI" id="CHEBI:43474"/>
        <dbReference type="ChEBI" id="CHEBI:456216"/>
        <dbReference type="EC" id="7.5.2.11"/>
    </reaction>
</comment>
<dbReference type="CDD" id="cd03215">
    <property type="entry name" value="ABC_Carb_Monos_II"/>
    <property type="match status" value="1"/>
</dbReference>